<dbReference type="AlphaFoldDB" id="A0A174SDZ6"/>
<organism evidence="2 5">
    <name type="scientific">Parabacteroides distasonis</name>
    <dbReference type="NCBI Taxonomy" id="823"/>
    <lineage>
        <taxon>Bacteria</taxon>
        <taxon>Pseudomonadati</taxon>
        <taxon>Bacteroidota</taxon>
        <taxon>Bacteroidia</taxon>
        <taxon>Bacteroidales</taxon>
        <taxon>Tannerellaceae</taxon>
        <taxon>Parabacteroides</taxon>
    </lineage>
</organism>
<dbReference type="EMBL" id="WKMW01000014">
    <property type="protein sequence ID" value="MRY85408.1"/>
    <property type="molecule type" value="Genomic_DNA"/>
</dbReference>
<name>A0A174SDZ6_PARDI</name>
<protein>
    <recommendedName>
        <fullName evidence="8">DUF4906 domain-containing protein</fullName>
    </recommendedName>
</protein>
<evidence type="ECO:0000256" key="1">
    <source>
        <dbReference type="SAM" id="SignalP"/>
    </source>
</evidence>
<evidence type="ECO:0000313" key="3">
    <source>
        <dbReference type="EMBL" id="MRY85408.1"/>
    </source>
</evidence>
<proteinExistence type="predicted"/>
<dbReference type="EMBL" id="CZBM01000003">
    <property type="protein sequence ID" value="CUP94581.1"/>
    <property type="molecule type" value="Genomic_DNA"/>
</dbReference>
<dbReference type="Proteomes" id="UP000095332">
    <property type="component" value="Unassembled WGS sequence"/>
</dbReference>
<keyword evidence="1" id="KW-0732">Signal</keyword>
<dbReference type="Proteomes" id="UP000450599">
    <property type="component" value="Unassembled WGS sequence"/>
</dbReference>
<dbReference type="RefSeq" id="WP_057328010.1">
    <property type="nucleotide sequence ID" value="NZ_CP132899.1"/>
</dbReference>
<gene>
    <name evidence="2" type="ORF">ERS852560_01017</name>
    <name evidence="4" type="ORF">GKD54_09950</name>
    <name evidence="3" type="ORF">GKD58_14285</name>
</gene>
<evidence type="ECO:0000313" key="2">
    <source>
        <dbReference type="EMBL" id="CUP94581.1"/>
    </source>
</evidence>
<reference evidence="6 7" key="2">
    <citation type="journal article" date="2019" name="Nat. Med.">
        <title>A library of human gut bacterial isolates paired with longitudinal multiomics data enables mechanistic microbiome research.</title>
        <authorList>
            <person name="Poyet M."/>
            <person name="Groussin M."/>
            <person name="Gibbons S.M."/>
            <person name="Avila-Pacheco J."/>
            <person name="Jiang X."/>
            <person name="Kearney S.M."/>
            <person name="Perrotta A.R."/>
            <person name="Berdy B."/>
            <person name="Zhao S."/>
            <person name="Lieberman T.D."/>
            <person name="Swanson P.K."/>
            <person name="Smith M."/>
            <person name="Roesemann S."/>
            <person name="Alexander J.E."/>
            <person name="Rich S.A."/>
            <person name="Livny J."/>
            <person name="Vlamakis H."/>
            <person name="Clish C."/>
            <person name="Bullock K."/>
            <person name="Deik A."/>
            <person name="Scott J."/>
            <person name="Pierce K.A."/>
            <person name="Xavier R.J."/>
            <person name="Alm E.J."/>
        </authorList>
    </citation>
    <scope>NUCLEOTIDE SEQUENCE [LARGE SCALE GENOMIC DNA]</scope>
    <source>
        <strain evidence="4 7">BIOML-A10</strain>
        <strain evidence="3 6">BIOML-A11</strain>
    </source>
</reference>
<dbReference type="PROSITE" id="PS51257">
    <property type="entry name" value="PROKAR_LIPOPROTEIN"/>
    <property type="match status" value="1"/>
</dbReference>
<evidence type="ECO:0000313" key="7">
    <source>
        <dbReference type="Proteomes" id="UP000471216"/>
    </source>
</evidence>
<evidence type="ECO:0000313" key="6">
    <source>
        <dbReference type="Proteomes" id="UP000450599"/>
    </source>
</evidence>
<evidence type="ECO:0000313" key="5">
    <source>
        <dbReference type="Proteomes" id="UP000095332"/>
    </source>
</evidence>
<accession>A0A174SDZ6</accession>
<reference evidence="2 5" key="1">
    <citation type="submission" date="2015-09" db="EMBL/GenBank/DDBJ databases">
        <authorList>
            <consortium name="Pathogen Informatics"/>
        </authorList>
    </citation>
    <scope>NUCLEOTIDE SEQUENCE [LARGE SCALE GENOMIC DNA]</scope>
    <source>
        <strain evidence="2 5">2789STDY5834948</strain>
    </source>
</reference>
<dbReference type="EMBL" id="WKMX01000008">
    <property type="protein sequence ID" value="MRZ06536.1"/>
    <property type="molecule type" value="Genomic_DNA"/>
</dbReference>
<feature type="chain" id="PRO_5036302217" description="DUF4906 domain-containing protein" evidence="1">
    <location>
        <begin position="20"/>
        <end position="632"/>
    </location>
</feature>
<dbReference type="Proteomes" id="UP000471216">
    <property type="component" value="Unassembled WGS sequence"/>
</dbReference>
<evidence type="ECO:0008006" key="8">
    <source>
        <dbReference type="Google" id="ProtNLM"/>
    </source>
</evidence>
<sequence length="632" mass="69739">MIKRLYTLFSVLLLLASCATEEIEQIEIQPTDGSMVSLSFSVDAPNALEITKATGDVEKGVESLYLYTFKENGEFISPVVKAEVSGNGYTATISKETRTIHFVANDGTLTPSQESGMASLATDKQIFWGKRTFSEIPAKNISNNLEDAGNNNVELLRNWAKITLNLSSEAAVKLKNVSYLIYNESQLASIGYKDEGKLNIPNQDFYAPQNEPDASKYAKPGKSVYTFEHYNQDKKATFVIIKARFDGNDTYTYYKIDLAVKDENDKVTRVYDVVRNYAFNITVKSVSRKGATWAEVIDENVIADNNITASAIMEKYPNITYDGEALNVTKTTFVFTGASNTLSMTATYAGAGQLSVVPDEGMSDVVEGNLSYPSWIPSGNQTITITANIKPAPGSGEKIAYFYVVGGNLQRKIKLVLRPPYNFINPRFENVKAGAGTNVINGGLKQDVYLKFSIPEDIDESLFPIEYKIYTKKLYAVEPGVRLETTGAKDWCYVYTDQVFSKDEKVIHFKTNTANEGEGMGDNDKVFLKADLFNAFSALTYSRKAPTTISPTIAGNVTGGSSSWNGYTVRYKINNIGSENSFKCGSGGAYSIALKNVLSTDVVYFYYSGNSYWSCQKSVSHLIEDGNIVMSR</sequence>
<feature type="signal peptide" evidence="1">
    <location>
        <begin position="1"/>
        <end position="19"/>
    </location>
</feature>
<evidence type="ECO:0000313" key="4">
    <source>
        <dbReference type="EMBL" id="MRZ06536.1"/>
    </source>
</evidence>